<name>A0A2H4PR98_9CAUD</name>
<evidence type="ECO:0000313" key="3">
    <source>
        <dbReference type="Proteomes" id="UP000240216"/>
    </source>
</evidence>
<dbReference type="EMBL" id="MG518520">
    <property type="protein sequence ID" value="ATW69442.1"/>
    <property type="molecule type" value="Genomic_DNA"/>
</dbReference>
<accession>A0A2H4PR98</accession>
<evidence type="ECO:0000256" key="1">
    <source>
        <dbReference type="SAM" id="MobiDB-lite"/>
    </source>
</evidence>
<keyword evidence="3" id="KW-1185">Reference proteome</keyword>
<sequence>MPFVPSLGGMRGALLAAESSPRTRASPGCSSTERTARRRARRRSKRATPR</sequence>
<dbReference type="Proteomes" id="UP000240216">
    <property type="component" value="Segment"/>
</dbReference>
<feature type="compositionally biased region" description="Basic residues" evidence="1">
    <location>
        <begin position="36"/>
        <end position="50"/>
    </location>
</feature>
<proteinExistence type="predicted"/>
<feature type="region of interest" description="Disordered" evidence="1">
    <location>
        <begin position="14"/>
        <end position="50"/>
    </location>
</feature>
<organism evidence="2 3">
    <name type="scientific">Streptomyces phage Immanuel3</name>
    <dbReference type="NCBI Taxonomy" id="2053813"/>
    <lineage>
        <taxon>Viruses</taxon>
        <taxon>Duplodnaviria</taxon>
        <taxon>Heunggongvirae</taxon>
        <taxon>Uroviricota</taxon>
        <taxon>Caudoviricetes</taxon>
        <taxon>Beephvirinae</taxon>
        <taxon>Immanueltrevirus</taxon>
        <taxon>Immanueltrevirus immanuel3</taxon>
    </lineage>
</organism>
<protein>
    <submittedName>
        <fullName evidence="2">Uncharacterized protein</fullName>
    </submittedName>
</protein>
<evidence type="ECO:0000313" key="2">
    <source>
        <dbReference type="EMBL" id="ATW69442.1"/>
    </source>
</evidence>
<reference evidence="3" key="1">
    <citation type="submission" date="2017-11" db="EMBL/GenBank/DDBJ databases">
        <authorList>
            <person name="McClendondon-Moss T.O."/>
            <person name="Donegan-Quick R.D."/>
            <person name="Bhuiyan S."/>
            <person name="Visi D.K."/>
            <person name="Allen M.S."/>
            <person name="Hughes L.E."/>
            <person name="Garlena R.A."/>
            <person name="Russell D.A."/>
            <person name="Pope W.H."/>
            <person name="Jacobs-Sera D."/>
            <person name="Hendrix R.W."/>
            <person name="Hatfull G.F."/>
        </authorList>
    </citation>
    <scope>NUCLEOTIDE SEQUENCE [LARGE SCALE GENOMIC DNA]</scope>
</reference>
<gene>
    <name evidence="2" type="ORF">SEA_IMMANUEL3_67</name>
</gene>